<dbReference type="InterPro" id="IPR052560">
    <property type="entry name" value="RdDP_mobile_element"/>
</dbReference>
<dbReference type="GO" id="GO:0004523">
    <property type="term" value="F:RNA-DNA hybrid ribonuclease activity"/>
    <property type="evidence" value="ECO:0007669"/>
    <property type="project" value="InterPro"/>
</dbReference>
<dbReference type="InterPro" id="IPR043502">
    <property type="entry name" value="DNA/RNA_pol_sf"/>
</dbReference>
<name>A0A2P2I2N0_9CRUS</name>
<organism evidence="3">
    <name type="scientific">Hirondellea gigas</name>
    <dbReference type="NCBI Taxonomy" id="1518452"/>
    <lineage>
        <taxon>Eukaryota</taxon>
        <taxon>Metazoa</taxon>
        <taxon>Ecdysozoa</taxon>
        <taxon>Arthropoda</taxon>
        <taxon>Crustacea</taxon>
        <taxon>Multicrustacea</taxon>
        <taxon>Malacostraca</taxon>
        <taxon>Eumalacostraca</taxon>
        <taxon>Peracarida</taxon>
        <taxon>Amphipoda</taxon>
        <taxon>Amphilochidea</taxon>
        <taxon>Lysianassida</taxon>
        <taxon>Lysianassidira</taxon>
        <taxon>Lysianassoidea</taxon>
        <taxon>Lysianassidae</taxon>
        <taxon>Hirondellea</taxon>
    </lineage>
</organism>
<dbReference type="GO" id="GO:0003676">
    <property type="term" value="F:nucleic acid binding"/>
    <property type="evidence" value="ECO:0007669"/>
    <property type="project" value="InterPro"/>
</dbReference>
<proteinExistence type="evidence at transcript level"/>
<reference evidence="3" key="1">
    <citation type="journal article" date="2018" name="Biosci. Biotechnol. Biochem.">
        <title>Polysaccharide hydrolase of the hadal zone amphipods Hirondellea gigas.</title>
        <authorList>
            <person name="Kobayashi H."/>
            <person name="Nagahama T."/>
            <person name="Arai W."/>
            <person name="Sasagawa Y."/>
            <person name="Umeda M."/>
            <person name="Hayashi T."/>
            <person name="Nikaido I."/>
            <person name="Watanabe H."/>
            <person name="Oguri K."/>
            <person name="Kitazato H."/>
            <person name="Fujioka K."/>
            <person name="Kido Y."/>
            <person name="Takami H."/>
        </authorList>
    </citation>
    <scope>NUCLEOTIDE SEQUENCE</scope>
    <source>
        <tissue evidence="3">Whole body</tissue>
    </source>
</reference>
<evidence type="ECO:0000259" key="1">
    <source>
        <dbReference type="PROSITE" id="PS50878"/>
    </source>
</evidence>
<dbReference type="PANTHER" id="PTHR36688:SF2">
    <property type="entry name" value="ENDONUCLEASE_EXONUCLEASE_PHOSPHATASE DOMAIN-CONTAINING PROTEIN"/>
    <property type="match status" value="1"/>
</dbReference>
<sequence>MIIRRGVQYRKIDLNLYPNGLLEVQAITLSTGASAECSVLNLYNPSKNITLSELRHYLLQLGQRFIIVGDFNAHSQLLDSSCIRSNMTGRTLEDILTNDRVCLVNPVNFFTYLDSRTGKRSCLDLCLVSPNLISSTEIALSSDVGSDHCAVQVVSGVSPIINESICQKKWIFTSESLKRFSEKIKQSNLDKPNTVDEICYDMEKRIIESAAECISKTSGTYRTKKRTPWWNNECSRAVAERRQARRTLERHPNRLNMEIYRQKSENAKRICKESKRNSWKRYVSQLKFDTPMSEVWNIYKAIKSQYVPHSYPVIDNGEIISDPLKKADMFAEHFINNGKMGRITNKNTVETINRNSLKDMTDESDYNCDLTMEELNLAIKNSKDTSPGEDDITYRMIKALPADHKEDILQLMNQSFHTGTVPTNWKIGIIIPILKPGKNKENVESYRPIALLSCLGKLLERIIQRRLDYQIENRLQLLARSQCGFRKGQGTIDVLVRLEQEIRESMRDRKVCLVVYMDLKSAYDKVWGRGLVYKLIKSGLKGKIVQWLNDYLRNRKIKVKIEGMISENRGIETGVPQGAVLSPILFNVMINDIPQQEGIVQYIYADDITISCSGESIIQIEKDMQTYLTKFNHWCDCWGIVVNSSKTRMQHFTNKRVNCPQIIFKNEMVQYTKTQKILGLIFDSPKLKWKEHINYLKTESLRRMNIMKAVYSTNWGADKKVLRLFYIAYIRSKIDYGSMLYSSATETLLNKLEVVQNACLRMILGARRSTPILSLQAEAYITPLNLRRKYLSSKCYIKLMHRPREDQTARSINIRSGPSSNLMEAPVGSFARNSRMFLDAIGIEYLKRTETTIVSKIPPWKSVKSKVILNEENESKIINDTTFQDYIENLFYGYTHIYTDGSKTSLPTKSTASGMYLPHLERATCWRLNPNHSVISAELYAICKALEYIKQNIDGNCIIFSDAKSALQIVENPGTSYLGVVDEIIELMLELNNSRKVVLHWVRAHIGIKGNEIADKTANLGHEALTSALYPLAREEEISLVKEKFKQYWDQHWKDSTYDTGKGLFLRNIKDNIHHESPINFKNRRMDVVFHRLRMGHVGVGSYLHRFNMRDSNTCQNCNETETIEHFLMVCPAYRTQRQRMLNKLRNLNVENITMKLMLGGSDASRAHNKKYVRITAEFIRDSGRLDEL</sequence>
<dbReference type="Pfam" id="PF00078">
    <property type="entry name" value="RVT_1"/>
    <property type="match status" value="1"/>
</dbReference>
<dbReference type="Pfam" id="PF00075">
    <property type="entry name" value="RNase_H"/>
    <property type="match status" value="1"/>
</dbReference>
<dbReference type="AlphaFoldDB" id="A0A2P2I2N0"/>
<dbReference type="PROSITE" id="PS50879">
    <property type="entry name" value="RNASE_H_1"/>
    <property type="match status" value="1"/>
</dbReference>
<dbReference type="SUPFAM" id="SSF56672">
    <property type="entry name" value="DNA/RNA polymerases"/>
    <property type="match status" value="1"/>
</dbReference>
<dbReference type="InterPro" id="IPR012337">
    <property type="entry name" value="RNaseH-like_sf"/>
</dbReference>
<dbReference type="GO" id="GO:0071897">
    <property type="term" value="P:DNA biosynthetic process"/>
    <property type="evidence" value="ECO:0007669"/>
    <property type="project" value="UniProtKB-ARBA"/>
</dbReference>
<dbReference type="InterPro" id="IPR036397">
    <property type="entry name" value="RNaseH_sf"/>
</dbReference>
<accession>A0A2P2I2N0</accession>
<dbReference type="Gene3D" id="3.60.10.10">
    <property type="entry name" value="Endonuclease/exonuclease/phosphatase"/>
    <property type="match status" value="1"/>
</dbReference>
<dbReference type="Gene3D" id="3.30.420.10">
    <property type="entry name" value="Ribonuclease H-like superfamily/Ribonuclease H"/>
    <property type="match status" value="1"/>
</dbReference>
<dbReference type="SUPFAM" id="SSF53098">
    <property type="entry name" value="Ribonuclease H-like"/>
    <property type="match status" value="1"/>
</dbReference>
<dbReference type="InterPro" id="IPR036691">
    <property type="entry name" value="Endo/exonu/phosph_ase_sf"/>
</dbReference>
<dbReference type="GO" id="GO:0042575">
    <property type="term" value="C:DNA polymerase complex"/>
    <property type="evidence" value="ECO:0007669"/>
    <property type="project" value="UniProtKB-ARBA"/>
</dbReference>
<dbReference type="PROSITE" id="PS50878">
    <property type="entry name" value="RT_POL"/>
    <property type="match status" value="1"/>
</dbReference>
<feature type="domain" description="Reverse transcriptase" evidence="1">
    <location>
        <begin position="414"/>
        <end position="682"/>
    </location>
</feature>
<dbReference type="EMBL" id="IACF01002639">
    <property type="protein sequence ID" value="LAB68284.1"/>
    <property type="molecule type" value="mRNA"/>
</dbReference>
<dbReference type="Pfam" id="PF14529">
    <property type="entry name" value="Exo_endo_phos_2"/>
    <property type="match status" value="1"/>
</dbReference>
<feature type="domain" description="RNase H type-1" evidence="2">
    <location>
        <begin position="891"/>
        <end position="1023"/>
    </location>
</feature>
<dbReference type="SUPFAM" id="SSF56219">
    <property type="entry name" value="DNase I-like"/>
    <property type="match status" value="1"/>
</dbReference>
<evidence type="ECO:0000259" key="2">
    <source>
        <dbReference type="PROSITE" id="PS50879"/>
    </source>
</evidence>
<dbReference type="CDD" id="cd09276">
    <property type="entry name" value="Rnase_HI_RT_non_LTR"/>
    <property type="match status" value="1"/>
</dbReference>
<dbReference type="InterPro" id="IPR000477">
    <property type="entry name" value="RT_dom"/>
</dbReference>
<dbReference type="PANTHER" id="PTHR36688">
    <property type="entry name" value="ENDO/EXONUCLEASE/PHOSPHATASE DOMAIN-CONTAINING PROTEIN"/>
    <property type="match status" value="1"/>
</dbReference>
<evidence type="ECO:0000313" key="3">
    <source>
        <dbReference type="EMBL" id="LAB68284.1"/>
    </source>
</evidence>
<dbReference type="InterPro" id="IPR002156">
    <property type="entry name" value="RNaseH_domain"/>
</dbReference>
<dbReference type="InterPro" id="IPR005135">
    <property type="entry name" value="Endo/exonuclease/phosphatase"/>
</dbReference>
<dbReference type="CDD" id="cd01650">
    <property type="entry name" value="RT_nLTR_like"/>
    <property type="match status" value="1"/>
</dbReference>
<protein>
    <submittedName>
        <fullName evidence="3">Pol-like protein</fullName>
    </submittedName>
</protein>